<protein>
    <submittedName>
        <fullName evidence="5">Bacteriohemerythrin</fullName>
    </submittedName>
</protein>
<accession>A0ABQ0C8S7</accession>
<keyword evidence="3" id="KW-0408">Iron</keyword>
<dbReference type="SUPFAM" id="SSF47188">
    <property type="entry name" value="Hemerythrin-like"/>
    <property type="match status" value="1"/>
</dbReference>
<dbReference type="RefSeq" id="WP_420904802.1">
    <property type="nucleotide sequence ID" value="NZ_BAAFGK010000004.1"/>
</dbReference>
<dbReference type="InterPro" id="IPR012827">
    <property type="entry name" value="Hemerythrin_metal-bd"/>
</dbReference>
<comment type="caution">
    <text evidence="5">The sequence shown here is derived from an EMBL/GenBank/DDBJ whole genome shotgun (WGS) entry which is preliminary data.</text>
</comment>
<proteinExistence type="inferred from homology"/>
<dbReference type="InterPro" id="IPR012312">
    <property type="entry name" value="Hemerythrin-like"/>
</dbReference>
<dbReference type="CDD" id="cd12107">
    <property type="entry name" value="Hemerythrin"/>
    <property type="match status" value="1"/>
</dbReference>
<keyword evidence="2" id="KW-0479">Metal-binding</keyword>
<keyword evidence="6" id="KW-1185">Reference proteome</keyword>
<evidence type="ECO:0000313" key="6">
    <source>
        <dbReference type="Proteomes" id="UP001628193"/>
    </source>
</evidence>
<organism evidence="5 6">
    <name type="scientific">Candidatus Magnetaquiglobus chichijimensis</name>
    <dbReference type="NCBI Taxonomy" id="3141448"/>
    <lineage>
        <taxon>Bacteria</taxon>
        <taxon>Pseudomonadati</taxon>
        <taxon>Pseudomonadota</taxon>
        <taxon>Magnetococcia</taxon>
        <taxon>Magnetococcales</taxon>
        <taxon>Candidatus Magnetaquicoccaceae</taxon>
        <taxon>Candidatus Magnetaquiglobus</taxon>
    </lineage>
</organism>
<sequence length="132" mass="15889">MISVEWKPEYEIGNAEIDGQHRFLFDIANRIFQTLGTEEQILVLSELFDELFEYTRRHFRDEEVIWRPLGEEIFQAHRNKHLLLRTQLEAIWLSDSIFNRDKTAQSLYEWVSALLHHVLNFDRGMNRKLLDS</sequence>
<evidence type="ECO:0000256" key="2">
    <source>
        <dbReference type="ARBA" id="ARBA00022723"/>
    </source>
</evidence>
<dbReference type="InterPro" id="IPR035938">
    <property type="entry name" value="Hemerythrin-like_sf"/>
</dbReference>
<comment type="similarity">
    <text evidence="1">Belongs to the hemerythrin family.</text>
</comment>
<dbReference type="Pfam" id="PF01814">
    <property type="entry name" value="Hemerythrin"/>
    <property type="match status" value="1"/>
</dbReference>
<dbReference type="PANTHER" id="PTHR37164">
    <property type="entry name" value="BACTERIOHEMERYTHRIN"/>
    <property type="match status" value="1"/>
</dbReference>
<evidence type="ECO:0000259" key="4">
    <source>
        <dbReference type="Pfam" id="PF01814"/>
    </source>
</evidence>
<dbReference type="Gene3D" id="1.20.120.50">
    <property type="entry name" value="Hemerythrin-like"/>
    <property type="match status" value="1"/>
</dbReference>
<feature type="domain" description="Hemerythrin-like" evidence="4">
    <location>
        <begin position="15"/>
        <end position="125"/>
    </location>
</feature>
<dbReference type="EMBL" id="BAAFGK010000004">
    <property type="protein sequence ID" value="GAB0057095.1"/>
    <property type="molecule type" value="Genomic_DNA"/>
</dbReference>
<dbReference type="InterPro" id="IPR050669">
    <property type="entry name" value="Hemerythrin"/>
</dbReference>
<name>A0ABQ0C8S7_9PROT</name>
<gene>
    <name evidence="5" type="ORF">SIID45300_01416</name>
</gene>
<dbReference type="Proteomes" id="UP001628193">
    <property type="component" value="Unassembled WGS sequence"/>
</dbReference>
<evidence type="ECO:0000256" key="1">
    <source>
        <dbReference type="ARBA" id="ARBA00010587"/>
    </source>
</evidence>
<evidence type="ECO:0000256" key="3">
    <source>
        <dbReference type="ARBA" id="ARBA00023004"/>
    </source>
</evidence>
<dbReference type="NCBIfam" id="TIGR02481">
    <property type="entry name" value="hemeryth_dom"/>
    <property type="match status" value="1"/>
</dbReference>
<reference evidence="5 6" key="2">
    <citation type="submission" date="2024-09" db="EMBL/GenBank/DDBJ databases">
        <title>Draft genome sequence of Candidatus Magnetaquicoccaceae bacterium FCR-1.</title>
        <authorList>
            <person name="Shimoshige H."/>
            <person name="Shimamura S."/>
            <person name="Taoka A."/>
            <person name="Kobayashi H."/>
            <person name="Maekawa T."/>
        </authorList>
    </citation>
    <scope>NUCLEOTIDE SEQUENCE [LARGE SCALE GENOMIC DNA]</scope>
    <source>
        <strain evidence="5 6">FCR-1</strain>
    </source>
</reference>
<evidence type="ECO:0000313" key="5">
    <source>
        <dbReference type="EMBL" id="GAB0057095.1"/>
    </source>
</evidence>
<dbReference type="PANTHER" id="PTHR37164:SF1">
    <property type="entry name" value="BACTERIOHEMERYTHRIN"/>
    <property type="match status" value="1"/>
</dbReference>
<reference evidence="5 6" key="1">
    <citation type="submission" date="2024-05" db="EMBL/GenBank/DDBJ databases">
        <authorList>
            <consortium name="Candidatus Magnetaquicoccaceae bacterium FCR-1 genome sequencing consortium"/>
            <person name="Shimoshige H."/>
            <person name="Shimamura S."/>
            <person name="Taoka A."/>
            <person name="Kobayashi H."/>
            <person name="Maekawa T."/>
        </authorList>
    </citation>
    <scope>NUCLEOTIDE SEQUENCE [LARGE SCALE GENOMIC DNA]</scope>
    <source>
        <strain evidence="5 6">FCR-1</strain>
    </source>
</reference>